<keyword evidence="3" id="KW-1185">Reference proteome</keyword>
<keyword evidence="1" id="KW-0732">Signal</keyword>
<dbReference type="eggNOG" id="COG3735">
    <property type="taxonomic scope" value="Bacteria"/>
</dbReference>
<gene>
    <name evidence="2" type="ORF">HMPREF9460_00824</name>
</gene>
<evidence type="ECO:0000256" key="1">
    <source>
        <dbReference type="SAM" id="SignalP"/>
    </source>
</evidence>
<dbReference type="PANTHER" id="PTHR40590:SF1">
    <property type="entry name" value="CYTOPLASMIC PROTEIN"/>
    <property type="match status" value="1"/>
</dbReference>
<dbReference type="Proteomes" id="UP000029585">
    <property type="component" value="Unassembled WGS sequence"/>
</dbReference>
<feature type="chain" id="PRO_5001925654" evidence="1">
    <location>
        <begin position="26"/>
        <end position="459"/>
    </location>
</feature>
<dbReference type="PANTHER" id="PTHR40590">
    <property type="entry name" value="CYTOPLASMIC PROTEIN-RELATED"/>
    <property type="match status" value="1"/>
</dbReference>
<dbReference type="EMBL" id="ADLO01000032">
    <property type="protein sequence ID" value="KGF56655.1"/>
    <property type="molecule type" value="Genomic_DNA"/>
</dbReference>
<comment type="caution">
    <text evidence="2">The sequence shown here is derived from an EMBL/GenBank/DDBJ whole genome shotgun (WGS) entry which is preliminary data.</text>
</comment>
<dbReference type="AlphaFoldDB" id="A0A096BC18"/>
<accession>A0A096BC18</accession>
<dbReference type="CDD" id="cd14789">
    <property type="entry name" value="Tiki"/>
    <property type="match status" value="1"/>
</dbReference>
<protein>
    <submittedName>
        <fullName evidence="2">Uncharacterized protein</fullName>
    </submittedName>
</protein>
<dbReference type="InterPro" id="IPR002816">
    <property type="entry name" value="TraB/PrgY/GumN_fam"/>
</dbReference>
<organism evidence="2 3">
    <name type="scientific">Flavonifractor plautii 1_3_50AFAA</name>
    <dbReference type="NCBI Taxonomy" id="742738"/>
    <lineage>
        <taxon>Bacteria</taxon>
        <taxon>Bacillati</taxon>
        <taxon>Bacillota</taxon>
        <taxon>Clostridia</taxon>
        <taxon>Eubacteriales</taxon>
        <taxon>Oscillospiraceae</taxon>
        <taxon>Flavonifractor</taxon>
    </lineage>
</organism>
<feature type="signal peptide" evidence="1">
    <location>
        <begin position="1"/>
        <end position="25"/>
    </location>
</feature>
<reference evidence="2 3" key="1">
    <citation type="submission" date="2011-08" db="EMBL/GenBank/DDBJ databases">
        <title>The Genome Sequence of Clostridium orbiscindens 1_3_50AFAA.</title>
        <authorList>
            <consortium name="The Broad Institute Genome Sequencing Platform"/>
            <person name="Earl A."/>
            <person name="Ward D."/>
            <person name="Feldgarden M."/>
            <person name="Gevers D."/>
            <person name="Daigneault M."/>
            <person name="Strauss J."/>
            <person name="Allen-Vercoe E."/>
            <person name="Young S.K."/>
            <person name="Zeng Q."/>
            <person name="Gargeya S."/>
            <person name="Fitzgerald M."/>
            <person name="Haas B."/>
            <person name="Abouelleil A."/>
            <person name="Alvarado L."/>
            <person name="Arachchi H.M."/>
            <person name="Berlin A."/>
            <person name="Brown A."/>
            <person name="Chapman S.B."/>
            <person name="Chen Z."/>
            <person name="Dunbar C."/>
            <person name="Freedman E."/>
            <person name="Gearin G."/>
            <person name="Gellesch M."/>
            <person name="Goldberg J."/>
            <person name="Griggs A."/>
            <person name="Gujja S."/>
            <person name="Heiman D."/>
            <person name="Howarth C."/>
            <person name="Larson L."/>
            <person name="Lui A."/>
            <person name="MacDonald P.J.P."/>
            <person name="Montmayeur A."/>
            <person name="Murphy C."/>
            <person name="Neiman D."/>
            <person name="Pearson M."/>
            <person name="Priest M."/>
            <person name="Roberts A."/>
            <person name="Saif S."/>
            <person name="Shea T."/>
            <person name="Shenoy N."/>
            <person name="Sisk P."/>
            <person name="Stolte C."/>
            <person name="Sykes S."/>
            <person name="Wortman J."/>
            <person name="Nusbaum C."/>
            <person name="Birren B."/>
        </authorList>
    </citation>
    <scope>NUCLEOTIDE SEQUENCE [LARGE SCALE GENOMIC DNA]</scope>
    <source>
        <strain evidence="2 3">1_3_50AFAA</strain>
    </source>
</reference>
<name>A0A096BC18_FLAPL</name>
<dbReference type="Pfam" id="PF01963">
    <property type="entry name" value="TraB_PrgY_gumN"/>
    <property type="match status" value="1"/>
</dbReference>
<proteinExistence type="predicted"/>
<evidence type="ECO:0000313" key="2">
    <source>
        <dbReference type="EMBL" id="KGF56655.1"/>
    </source>
</evidence>
<sequence length="459" mass="48837">MKHNRMRRLLAGVTAAALLAAPALAAEDTAPAPQMPDAWAVGELADSYAMGLVDDNYTTYIQSTITNEQLSAMTGIVADKLALLELPQRAADTEGLVVDTTRGGVMNALYQEAAAYDIDGVEEGAAAFLTGLGVVRGDQAGGLNEDRPCTYQEAMVMAERLILALYDANDAGSRGLLWKAVNGDNTLYLLGTIHMDRSNVYPLHKSVRDALDASQVVSFELDLNDQEGMALLAQLQAYSDGTTLADHISPELYARVQAAAVSLGMEPNGFDAYKPWALASTFGVLSLQDDTTGANAMAIDVYVNAYAVNAGKTIDSVETYAFQGGIFDGLSAEYQEAYLDASLAGYEGMLNGEAADEAAQALAQAQQEQIAAMFDAWKDRDPDALAEVYDKEAILNSDDELNSKLFTERDPGMIAAAAEYLETEGENTFFLAVGAGHMVDPGGIVSGLKELGYTVELVP</sequence>
<dbReference type="InterPro" id="IPR047111">
    <property type="entry name" value="YbaP-like"/>
</dbReference>
<dbReference type="RefSeq" id="WP_044939182.1">
    <property type="nucleotide sequence ID" value="NZ_KN174161.1"/>
</dbReference>
<evidence type="ECO:0000313" key="3">
    <source>
        <dbReference type="Proteomes" id="UP000029585"/>
    </source>
</evidence>
<dbReference type="HOGENOM" id="CLU_043503_0_0_9"/>
<dbReference type="PATRIC" id="fig|742738.3.peg.860"/>